<accession>A0ABR0JZJ2</accession>
<gene>
    <name evidence="1" type="ORF">LTR24_008576</name>
</gene>
<keyword evidence="2" id="KW-1185">Reference proteome</keyword>
<proteinExistence type="predicted"/>
<protein>
    <submittedName>
        <fullName evidence="1">Uncharacterized protein</fullName>
    </submittedName>
</protein>
<sequence>MLSRAKPVPEWYSDYYTSINADPNLLNSNKTSQAEPSTHIDAHASSDKNYHILITSSHLAKDPTHQVEKLRVIGTYDSPSLAKAAAHRALFDAGYEAEFFKAYGVSAAYFDEQHVPSRNRDGLLVHAIAQDGTVFQVRIVTTPNDAKWTHQFEDGRICKELYYVVRTRAHYGEGSDGEASWSYEIDGAFERYEDARKLALHVLVNEADGVTKENYEQYDEVAPDENDCGYGENVLVHAVGQNGENLLVSVVKGQILEWVRLMEASMRIR</sequence>
<dbReference type="Proteomes" id="UP001345013">
    <property type="component" value="Unassembled WGS sequence"/>
</dbReference>
<dbReference type="EMBL" id="JAVRRG010000152">
    <property type="protein sequence ID" value="KAK5080295.1"/>
    <property type="molecule type" value="Genomic_DNA"/>
</dbReference>
<evidence type="ECO:0000313" key="2">
    <source>
        <dbReference type="Proteomes" id="UP001345013"/>
    </source>
</evidence>
<comment type="caution">
    <text evidence="1">The sequence shown here is derived from an EMBL/GenBank/DDBJ whole genome shotgun (WGS) entry which is preliminary data.</text>
</comment>
<reference evidence="1 2" key="1">
    <citation type="submission" date="2023-08" db="EMBL/GenBank/DDBJ databases">
        <title>Black Yeasts Isolated from many extreme environments.</title>
        <authorList>
            <person name="Coleine C."/>
            <person name="Stajich J.E."/>
            <person name="Selbmann L."/>
        </authorList>
    </citation>
    <scope>NUCLEOTIDE SEQUENCE [LARGE SCALE GENOMIC DNA]</scope>
    <source>
        <strain evidence="1 2">CCFEE 5885</strain>
    </source>
</reference>
<name>A0ABR0JZJ2_9EURO</name>
<evidence type="ECO:0000313" key="1">
    <source>
        <dbReference type="EMBL" id="KAK5080295.1"/>
    </source>
</evidence>
<organism evidence="1 2">
    <name type="scientific">Lithohypha guttulata</name>
    <dbReference type="NCBI Taxonomy" id="1690604"/>
    <lineage>
        <taxon>Eukaryota</taxon>
        <taxon>Fungi</taxon>
        <taxon>Dikarya</taxon>
        <taxon>Ascomycota</taxon>
        <taxon>Pezizomycotina</taxon>
        <taxon>Eurotiomycetes</taxon>
        <taxon>Chaetothyriomycetidae</taxon>
        <taxon>Chaetothyriales</taxon>
        <taxon>Trichomeriaceae</taxon>
        <taxon>Lithohypha</taxon>
    </lineage>
</organism>